<dbReference type="RefSeq" id="XP_642855.1">
    <property type="nucleotide sequence ID" value="XM_637763.1"/>
</dbReference>
<dbReference type="InParanoid" id="Q7KWY6"/>
<name>Q7KWY6_DICDI</name>
<evidence type="ECO:0000313" key="1">
    <source>
        <dbReference type="EMBL" id="EAL68947.1"/>
    </source>
</evidence>
<comment type="caution">
    <text evidence="1">The sequence shown here is derived from an EMBL/GenBank/DDBJ whole genome shotgun (WGS) entry which is preliminary data.</text>
</comment>
<keyword evidence="2" id="KW-1185">Reference proteome</keyword>
<organism evidence="1 2">
    <name type="scientific">Dictyostelium discoideum</name>
    <name type="common">Social amoeba</name>
    <dbReference type="NCBI Taxonomy" id="44689"/>
    <lineage>
        <taxon>Eukaryota</taxon>
        <taxon>Amoebozoa</taxon>
        <taxon>Evosea</taxon>
        <taxon>Eumycetozoa</taxon>
        <taxon>Dictyostelia</taxon>
        <taxon>Dictyosteliales</taxon>
        <taxon>Dictyosteliaceae</taxon>
        <taxon>Dictyostelium</taxon>
    </lineage>
</organism>
<sequence>MDQRFSLSYDSISSIPNLIISNQFSILKEKVYRNCRYLQFDLKSGQLGINYLKLLFENVKDDYKFYRNFFKNDNHYYESQDIISFALILSKNLQIYKLYIKEFNYEPTKLDLLFSIISGSNKFIKYLFELNPPPISELAPKCLIENILIIFLEGEQDQINRSRKEAFPSIKKDDIFKGLLCYLNIINNNNDDDFSCSLNYNELINDKTENDLYEINENSTLKRLITICIFSIKTKTSSEEEKDATKTSKTSNESFKSVPTIQEIENFKEKVGKERLKSILQDPINYNYKRDDNNEIKNFIKKLLYFYFSTFKKTSSILYYCYFDDKDYGDDIAHTPTNFILPTPKIEFAFRFGNFKILESFKTIDFYQILPTIHFDKNN</sequence>
<dbReference type="eggNOG" id="ENOG502RI9G">
    <property type="taxonomic scope" value="Eukaryota"/>
</dbReference>
<dbReference type="InterPro" id="IPR051904">
    <property type="entry name" value="UPF0746_actin_org"/>
</dbReference>
<dbReference type="HOGENOM" id="CLU_730435_0_0_1"/>
<gene>
    <name evidence="1" type="ORF">DDB_G0276891</name>
</gene>
<accession>Q7KWY6</accession>
<dbReference type="PANTHER" id="PTHR32488:SF76">
    <property type="entry name" value="ANKYRIN REPEAT-CONTAINING PROTEIN-RELATED"/>
    <property type="match status" value="1"/>
</dbReference>
<proteinExistence type="predicted"/>
<dbReference type="PANTHER" id="PTHR32488">
    <property type="entry name" value="UPF0746 PROTEIN DDB_G0280785-RELATED"/>
    <property type="match status" value="1"/>
</dbReference>
<dbReference type="FunCoup" id="Q7KWY6">
    <property type="interactions" value="4"/>
</dbReference>
<dbReference type="Proteomes" id="UP000002195">
    <property type="component" value="Unassembled WGS sequence"/>
</dbReference>
<dbReference type="AlphaFoldDB" id="Q7KWY6"/>
<dbReference type="PaxDb" id="44689-DDB0168287"/>
<accession>Q550S7</accession>
<dbReference type="EMBL" id="AAFI02000019">
    <property type="protein sequence ID" value="EAL68947.1"/>
    <property type="molecule type" value="Genomic_DNA"/>
</dbReference>
<dbReference type="VEuPathDB" id="AmoebaDB:DDB_G0276891"/>
<reference evidence="1 2" key="1">
    <citation type="journal article" date="2005" name="Nature">
        <title>The genome of the social amoeba Dictyostelium discoideum.</title>
        <authorList>
            <consortium name="The Dictyostelium discoideum Sequencing Consortium"/>
            <person name="Eichinger L."/>
            <person name="Pachebat J.A."/>
            <person name="Glockner G."/>
            <person name="Rajandream M.A."/>
            <person name="Sucgang R."/>
            <person name="Berriman M."/>
            <person name="Song J."/>
            <person name="Olsen R."/>
            <person name="Szafranski K."/>
            <person name="Xu Q."/>
            <person name="Tunggal B."/>
            <person name="Kummerfeld S."/>
            <person name="Madera M."/>
            <person name="Konfortov B.A."/>
            <person name="Rivero F."/>
            <person name="Bankier A.T."/>
            <person name="Lehmann R."/>
            <person name="Hamlin N."/>
            <person name="Davies R."/>
            <person name="Gaudet P."/>
            <person name="Fey P."/>
            <person name="Pilcher K."/>
            <person name="Chen G."/>
            <person name="Saunders D."/>
            <person name="Sodergren E."/>
            <person name="Davis P."/>
            <person name="Kerhornou A."/>
            <person name="Nie X."/>
            <person name="Hall N."/>
            <person name="Anjard C."/>
            <person name="Hemphill L."/>
            <person name="Bason N."/>
            <person name="Farbrother P."/>
            <person name="Desany B."/>
            <person name="Just E."/>
            <person name="Morio T."/>
            <person name="Rost R."/>
            <person name="Churcher C."/>
            <person name="Cooper J."/>
            <person name="Haydock S."/>
            <person name="van Driessche N."/>
            <person name="Cronin A."/>
            <person name="Goodhead I."/>
            <person name="Muzny D."/>
            <person name="Mourier T."/>
            <person name="Pain A."/>
            <person name="Lu M."/>
            <person name="Harper D."/>
            <person name="Lindsay R."/>
            <person name="Hauser H."/>
            <person name="James K."/>
            <person name="Quiles M."/>
            <person name="Madan Babu M."/>
            <person name="Saito T."/>
            <person name="Buchrieser C."/>
            <person name="Wardroper A."/>
            <person name="Felder M."/>
            <person name="Thangavelu M."/>
            <person name="Johnson D."/>
            <person name="Knights A."/>
            <person name="Loulseged H."/>
            <person name="Mungall K."/>
            <person name="Oliver K."/>
            <person name="Price C."/>
            <person name="Quail M.A."/>
            <person name="Urushihara H."/>
            <person name="Hernandez J."/>
            <person name="Rabbinowitsch E."/>
            <person name="Steffen D."/>
            <person name="Sanders M."/>
            <person name="Ma J."/>
            <person name="Kohara Y."/>
            <person name="Sharp S."/>
            <person name="Simmonds M."/>
            <person name="Spiegler S."/>
            <person name="Tivey A."/>
            <person name="Sugano S."/>
            <person name="White B."/>
            <person name="Walker D."/>
            <person name="Woodward J."/>
            <person name="Winckler T."/>
            <person name="Tanaka Y."/>
            <person name="Shaulsky G."/>
            <person name="Schleicher M."/>
            <person name="Weinstock G."/>
            <person name="Rosenthal A."/>
            <person name="Cox E.C."/>
            <person name="Chisholm R.L."/>
            <person name="Gibbs R."/>
            <person name="Loomis W.F."/>
            <person name="Platzer M."/>
            <person name="Kay R.R."/>
            <person name="Williams J."/>
            <person name="Dear P.H."/>
            <person name="Noegel A.A."/>
            <person name="Barrell B."/>
            <person name="Kuspa A."/>
        </authorList>
    </citation>
    <scope>NUCLEOTIDE SEQUENCE [LARGE SCALE GENOMIC DNA]</scope>
    <source>
        <strain evidence="1 2">AX4</strain>
    </source>
</reference>
<protein>
    <submittedName>
        <fullName evidence="1">Uncharacterized protein</fullName>
    </submittedName>
</protein>
<dbReference type="KEGG" id="ddi:DDB_G0276891"/>
<dbReference type="GeneID" id="8620719"/>
<evidence type="ECO:0000313" key="2">
    <source>
        <dbReference type="Proteomes" id="UP000002195"/>
    </source>
</evidence>